<reference evidence="1 2" key="1">
    <citation type="submission" date="2017-07" db="EMBL/GenBank/DDBJ databases">
        <title>Mechanisms for carbon and nitrogen cycling indicate functional differentiation within the Candidate Phyla Radiation.</title>
        <authorList>
            <person name="Danczak R.E."/>
            <person name="Johnston M.D."/>
            <person name="Kenah C."/>
            <person name="Slattery M."/>
            <person name="Wrighton K.C."/>
            <person name="Wilkins M.J."/>
        </authorList>
    </citation>
    <scope>NUCLEOTIDE SEQUENCE [LARGE SCALE GENOMIC DNA]</scope>
    <source>
        <strain evidence="1">Gr01-1014_77</strain>
    </source>
</reference>
<sequence length="31" mass="3736">NQQTKIPALARWDNLLKIENYRSETTLEYVK</sequence>
<comment type="caution">
    <text evidence="1">The sequence shown here is derived from an EMBL/GenBank/DDBJ whole genome shotgun (WGS) entry which is preliminary data.</text>
</comment>
<gene>
    <name evidence="1" type="ORF">G01um101477_150</name>
</gene>
<organism evidence="1 2">
    <name type="scientific">Candidatus Doudnabacteria bacterium Gr01-1014_77</name>
    <dbReference type="NCBI Taxonomy" id="2017133"/>
    <lineage>
        <taxon>Bacteria</taxon>
        <taxon>Candidatus Doudnaibacteriota</taxon>
    </lineage>
</organism>
<protein>
    <submittedName>
        <fullName evidence="1">Uncharacterized protein</fullName>
    </submittedName>
</protein>
<accession>A0A554JD11</accession>
<dbReference type="AlphaFoldDB" id="A0A554JD11"/>
<evidence type="ECO:0000313" key="2">
    <source>
        <dbReference type="Proteomes" id="UP000319613"/>
    </source>
</evidence>
<dbReference type="Proteomes" id="UP000319613">
    <property type="component" value="Unassembled WGS sequence"/>
</dbReference>
<dbReference type="EMBL" id="VMFF01000010">
    <property type="protein sequence ID" value="TSC66256.1"/>
    <property type="molecule type" value="Genomic_DNA"/>
</dbReference>
<evidence type="ECO:0000313" key="1">
    <source>
        <dbReference type="EMBL" id="TSC66256.1"/>
    </source>
</evidence>
<name>A0A554JD11_9BACT</name>
<feature type="non-terminal residue" evidence="1">
    <location>
        <position position="1"/>
    </location>
</feature>
<proteinExistence type="predicted"/>